<organism evidence="1 2">
    <name type="scientific">Musa balbisiana</name>
    <name type="common">Banana</name>
    <dbReference type="NCBI Taxonomy" id="52838"/>
    <lineage>
        <taxon>Eukaryota</taxon>
        <taxon>Viridiplantae</taxon>
        <taxon>Streptophyta</taxon>
        <taxon>Embryophyta</taxon>
        <taxon>Tracheophyta</taxon>
        <taxon>Spermatophyta</taxon>
        <taxon>Magnoliopsida</taxon>
        <taxon>Liliopsida</taxon>
        <taxon>Zingiberales</taxon>
        <taxon>Musaceae</taxon>
        <taxon>Musa</taxon>
    </lineage>
</organism>
<name>A0A4S8IP39_MUSBA</name>
<proteinExistence type="predicted"/>
<evidence type="ECO:0000313" key="2">
    <source>
        <dbReference type="Proteomes" id="UP000317650"/>
    </source>
</evidence>
<dbReference type="Proteomes" id="UP000317650">
    <property type="component" value="Chromosome 6"/>
</dbReference>
<dbReference type="EMBL" id="PYDT01000009">
    <property type="protein sequence ID" value="THU50337.1"/>
    <property type="molecule type" value="Genomic_DNA"/>
</dbReference>
<protein>
    <submittedName>
        <fullName evidence="1">Uncharacterized protein</fullName>
    </submittedName>
</protein>
<gene>
    <name evidence="1" type="ORF">C4D60_Mb06t19160</name>
</gene>
<comment type="caution">
    <text evidence="1">The sequence shown here is derived from an EMBL/GenBank/DDBJ whole genome shotgun (WGS) entry which is preliminary data.</text>
</comment>
<accession>A0A4S8IP39</accession>
<dbReference type="AlphaFoldDB" id="A0A4S8IP39"/>
<reference evidence="1 2" key="1">
    <citation type="journal article" date="2019" name="Nat. Plants">
        <title>Genome sequencing of Musa balbisiana reveals subgenome evolution and function divergence in polyploid bananas.</title>
        <authorList>
            <person name="Yao X."/>
        </authorList>
    </citation>
    <scope>NUCLEOTIDE SEQUENCE [LARGE SCALE GENOMIC DNA]</scope>
    <source>
        <strain evidence="2">cv. DH-PKW</strain>
        <tissue evidence="1">Leaves</tissue>
    </source>
</reference>
<sequence>MEGQQQHPESRFVKVASEELCDLFLIQADDRGCPVSSSLVIRPAHLVDLGKDNQTRKPMPSVGSTGGYIQAMPTFVLMRDGTVMNKTVGGQS</sequence>
<keyword evidence="2" id="KW-1185">Reference proteome</keyword>
<evidence type="ECO:0000313" key="1">
    <source>
        <dbReference type="EMBL" id="THU50337.1"/>
    </source>
</evidence>